<comment type="caution">
    <text evidence="4">The sequence shown here is derived from an EMBL/GenBank/DDBJ whole genome shotgun (WGS) entry which is preliminary data.</text>
</comment>
<dbReference type="InterPro" id="IPR030678">
    <property type="entry name" value="Peptide/Ni-bd"/>
</dbReference>
<dbReference type="SUPFAM" id="SSF53850">
    <property type="entry name" value="Periplasmic binding protein-like II"/>
    <property type="match status" value="1"/>
</dbReference>
<comment type="subcellular location">
    <subcellularLocation>
        <location evidence="1">Periplasm</location>
    </subcellularLocation>
</comment>
<evidence type="ECO:0000256" key="1">
    <source>
        <dbReference type="ARBA" id="ARBA00004418"/>
    </source>
</evidence>
<dbReference type="PIRSF" id="PIRSF002741">
    <property type="entry name" value="MppA"/>
    <property type="match status" value="1"/>
</dbReference>
<sequence length="463" mass="50529">MITIALEKVDFLPPDRVTDDASILTLKNLVLEPMLRWESGAARPGLFDRWHLSDDGCRWTLTLRDGAAYHDGTRVVAEDARRFIAAICDARDMFGMPWSYARYLEGAEITADGSVLSIVTPAAFPDLPDILSEFYLPKIAADGTATIGTGPWQVVTFERGASVTLRHGDGRKLRLVAMPEAEARLLALQSGEIAVATHLERLQHPRRTLAGHVWHEQATTLSVIAYMNGREGAFADPALRLAANLALDRQKLVSEVMGGLGVPAKTIVSPFHYGMGHNGVSQNRTGDALPDIPYDPERAAALVATSRAPKTLTVRTPLYMPERAPKIAGFIARSLEAVGFAVTIDTADDRPGYARELGAKKTGDLAIFDSSPHSTFRVVDDKISSRSRAVWWQGVEDHEADALFEAARRTVAAGERAAAYARLLAHLGAHPHWLYLFHPVDCMAHTAGLEGFNLDPKGYLRVA</sequence>
<dbReference type="EMBL" id="JAGJCF010000006">
    <property type="protein sequence ID" value="MBP0616078.1"/>
    <property type="molecule type" value="Genomic_DNA"/>
</dbReference>
<dbReference type="Proteomes" id="UP000678276">
    <property type="component" value="Unassembled WGS sequence"/>
</dbReference>
<evidence type="ECO:0000313" key="4">
    <source>
        <dbReference type="EMBL" id="MBP0616078.1"/>
    </source>
</evidence>
<proteinExistence type="inferred from homology"/>
<dbReference type="InterPro" id="IPR000914">
    <property type="entry name" value="SBP_5_dom"/>
</dbReference>
<dbReference type="RefSeq" id="WP_209594572.1">
    <property type="nucleotide sequence ID" value="NZ_JAGJCF010000006.1"/>
</dbReference>
<evidence type="ECO:0000259" key="3">
    <source>
        <dbReference type="Pfam" id="PF00496"/>
    </source>
</evidence>
<evidence type="ECO:0000256" key="2">
    <source>
        <dbReference type="ARBA" id="ARBA00005695"/>
    </source>
</evidence>
<protein>
    <recommendedName>
        <fullName evidence="3">Solute-binding protein family 5 domain-containing protein</fullName>
    </recommendedName>
</protein>
<keyword evidence="5" id="KW-1185">Reference proteome</keyword>
<evidence type="ECO:0000313" key="5">
    <source>
        <dbReference type="Proteomes" id="UP000678276"/>
    </source>
</evidence>
<comment type="similarity">
    <text evidence="2">Belongs to the bacterial solute-binding protein 5 family.</text>
</comment>
<dbReference type="Pfam" id="PF00496">
    <property type="entry name" value="SBP_bac_5"/>
    <property type="match status" value="1"/>
</dbReference>
<name>A0ABS4BH50_9HYPH</name>
<reference evidence="4 5" key="1">
    <citation type="submission" date="2021-04" db="EMBL/GenBank/DDBJ databases">
        <title>Whole genome sequence of Jiella sp. KSK16Y-1.</title>
        <authorList>
            <person name="Tuo L."/>
        </authorList>
    </citation>
    <scope>NUCLEOTIDE SEQUENCE [LARGE SCALE GENOMIC DNA]</scope>
    <source>
        <strain evidence="4 5">KSK16Y-1</strain>
    </source>
</reference>
<dbReference type="Gene3D" id="3.40.190.10">
    <property type="entry name" value="Periplasmic binding protein-like II"/>
    <property type="match status" value="1"/>
</dbReference>
<feature type="domain" description="Solute-binding protein family 5" evidence="3">
    <location>
        <begin position="43"/>
        <end position="356"/>
    </location>
</feature>
<gene>
    <name evidence="4" type="ORF">J6595_10835</name>
</gene>
<accession>A0ABS4BH50</accession>
<dbReference type="Gene3D" id="3.10.105.10">
    <property type="entry name" value="Dipeptide-binding Protein, Domain 3"/>
    <property type="match status" value="1"/>
</dbReference>
<dbReference type="PANTHER" id="PTHR30290">
    <property type="entry name" value="PERIPLASMIC BINDING COMPONENT OF ABC TRANSPORTER"/>
    <property type="match status" value="1"/>
</dbReference>
<organism evidence="4 5">
    <name type="scientific">Jiella mangrovi</name>
    <dbReference type="NCBI Taxonomy" id="2821407"/>
    <lineage>
        <taxon>Bacteria</taxon>
        <taxon>Pseudomonadati</taxon>
        <taxon>Pseudomonadota</taxon>
        <taxon>Alphaproteobacteria</taxon>
        <taxon>Hyphomicrobiales</taxon>
        <taxon>Aurantimonadaceae</taxon>
        <taxon>Jiella</taxon>
    </lineage>
</organism>
<dbReference type="InterPro" id="IPR039424">
    <property type="entry name" value="SBP_5"/>
</dbReference>